<dbReference type="RefSeq" id="WP_014900380.1">
    <property type="nucleotide sequence ID" value="NC_018514.1"/>
</dbReference>
<dbReference type="KEGG" id="bct:GEM_5240"/>
<feature type="transmembrane region" description="Helical" evidence="1">
    <location>
        <begin position="62"/>
        <end position="83"/>
    </location>
</feature>
<reference evidence="3 4" key="1">
    <citation type="journal article" date="2012" name="J. Bacteriol.">
        <title>Complete Genome Sequence of Burkholderia sp. Strain GG4, a Betaproteobacterium That Reduces 3-Oxo-N-Acylhomoserine Lactones and Produces Different N-Acylhomoserine Lactones.</title>
        <authorList>
            <person name="Hong K.W."/>
            <person name="Koh C.L."/>
            <person name="Sam C.K."/>
            <person name="Yin W.F."/>
            <person name="Chan K.G."/>
        </authorList>
    </citation>
    <scope>NUCLEOTIDE SEQUENCE [LARGE SCALE GENOMIC DNA]</scope>
    <source>
        <strain evidence="3 4">GG4</strain>
    </source>
</reference>
<keyword evidence="1" id="KW-0472">Membrane</keyword>
<organism evidence="3 4">
    <name type="scientific">Burkholderia cepacia GG4</name>
    <dbReference type="NCBI Taxonomy" id="1009846"/>
    <lineage>
        <taxon>Bacteria</taxon>
        <taxon>Pseudomonadati</taxon>
        <taxon>Pseudomonadota</taxon>
        <taxon>Betaproteobacteria</taxon>
        <taxon>Burkholderiales</taxon>
        <taxon>Burkholderiaceae</taxon>
        <taxon>Burkholderia</taxon>
        <taxon>Burkholderia cepacia complex</taxon>
    </lineage>
</organism>
<accession>A0A9W3PCI9</accession>
<evidence type="ECO:0000313" key="3">
    <source>
        <dbReference type="EMBL" id="AFQ51625.1"/>
    </source>
</evidence>
<name>A0A9W3PCI9_BURCE</name>
<keyword evidence="1" id="KW-0812">Transmembrane</keyword>
<protein>
    <recommendedName>
        <fullName evidence="2">DUF6708 domain-containing protein</fullName>
    </recommendedName>
</protein>
<dbReference type="Proteomes" id="UP000032866">
    <property type="component" value="Chromosome 2"/>
</dbReference>
<feature type="domain" description="DUF6708" evidence="2">
    <location>
        <begin position="214"/>
        <end position="313"/>
    </location>
</feature>
<feature type="transmembrane region" description="Helical" evidence="1">
    <location>
        <begin position="272"/>
        <end position="294"/>
    </location>
</feature>
<evidence type="ECO:0000259" key="2">
    <source>
        <dbReference type="Pfam" id="PF20455"/>
    </source>
</evidence>
<gene>
    <name evidence="3" type="ORF">GEM_5240</name>
</gene>
<evidence type="ECO:0000256" key="1">
    <source>
        <dbReference type="SAM" id="Phobius"/>
    </source>
</evidence>
<dbReference type="EMBL" id="CP003775">
    <property type="protein sequence ID" value="AFQ51625.1"/>
    <property type="molecule type" value="Genomic_DNA"/>
</dbReference>
<dbReference type="InterPro" id="IPR046554">
    <property type="entry name" value="DUF6708"/>
</dbReference>
<feature type="transmembrane region" description="Helical" evidence="1">
    <location>
        <begin position="98"/>
        <end position="122"/>
    </location>
</feature>
<proteinExistence type="predicted"/>
<sequence>MAFDGHSRYKLNRPVTDTESSAQLHINKPCTDRAKSAGTVFKVTDTYLEVCDGLYREKGWGLLAFSTAGLLFFCLVAMFMWIATHMPIAVREKGQGGIVYFLLAIFTLAGIGGLAVTVRALLVDCFNYTRKPIRFNRLDRTIYAFRHNGPGGVFSVPWDSAFLYIERKPKAGLAATAPRMVRCLVLNDKGLVIGTFSIGKYVELAFDENSPTGQQALEELYQDFEYYRRFMEGGPSAVPPVTEFLTTEVSLRNSLKLQFDGASDLLRPGNPVMFLVTVIAALPTFILAVAYYIAQRTCREPVWPEEVERACNAAMPSNGITA</sequence>
<dbReference type="AlphaFoldDB" id="A0A9W3PCI9"/>
<evidence type="ECO:0000313" key="4">
    <source>
        <dbReference type="Proteomes" id="UP000032866"/>
    </source>
</evidence>
<dbReference type="Pfam" id="PF20455">
    <property type="entry name" value="DUF6708"/>
    <property type="match status" value="1"/>
</dbReference>
<keyword evidence="1" id="KW-1133">Transmembrane helix</keyword>